<protein>
    <submittedName>
        <fullName evidence="1">Uncharacterized protein</fullName>
    </submittedName>
</protein>
<dbReference type="AlphaFoldDB" id="A0A5J4WKY3"/>
<dbReference type="EMBL" id="SNRW01001662">
    <property type="protein sequence ID" value="KAA6395521.1"/>
    <property type="molecule type" value="Genomic_DNA"/>
</dbReference>
<dbReference type="Proteomes" id="UP000324800">
    <property type="component" value="Unassembled WGS sequence"/>
</dbReference>
<comment type="caution">
    <text evidence="1">The sequence shown here is derived from an EMBL/GenBank/DDBJ whole genome shotgun (WGS) entry which is preliminary data.</text>
</comment>
<organism evidence="1 2">
    <name type="scientific">Streblomastix strix</name>
    <dbReference type="NCBI Taxonomy" id="222440"/>
    <lineage>
        <taxon>Eukaryota</taxon>
        <taxon>Metamonada</taxon>
        <taxon>Preaxostyla</taxon>
        <taxon>Oxymonadida</taxon>
        <taxon>Streblomastigidae</taxon>
        <taxon>Streblomastix</taxon>
    </lineage>
</organism>
<evidence type="ECO:0000313" key="2">
    <source>
        <dbReference type="Proteomes" id="UP000324800"/>
    </source>
</evidence>
<name>A0A5J4WKY3_9EUKA</name>
<feature type="non-terminal residue" evidence="1">
    <location>
        <position position="39"/>
    </location>
</feature>
<reference evidence="1 2" key="1">
    <citation type="submission" date="2019-03" db="EMBL/GenBank/DDBJ databases">
        <title>Single cell metagenomics reveals metabolic interactions within the superorganism composed of flagellate Streblomastix strix and complex community of Bacteroidetes bacteria on its surface.</title>
        <authorList>
            <person name="Treitli S.C."/>
            <person name="Kolisko M."/>
            <person name="Husnik F."/>
            <person name="Keeling P."/>
            <person name="Hampl V."/>
        </authorList>
    </citation>
    <scope>NUCLEOTIDE SEQUENCE [LARGE SCALE GENOMIC DNA]</scope>
    <source>
        <strain evidence="1">ST1C</strain>
    </source>
</reference>
<proteinExistence type="predicted"/>
<evidence type="ECO:0000313" key="1">
    <source>
        <dbReference type="EMBL" id="KAA6395521.1"/>
    </source>
</evidence>
<gene>
    <name evidence="1" type="ORF">EZS28_008951</name>
</gene>
<accession>A0A5J4WKY3</accession>
<sequence length="39" mass="4439">MLADTEEPPHTSKVRIGNFTAVMSDLRGQWKLPLMKKIV</sequence>